<evidence type="ECO:0000259" key="4">
    <source>
        <dbReference type="Pfam" id="PF19305"/>
    </source>
</evidence>
<dbReference type="AlphaFoldDB" id="A0AAU3IC74"/>
<evidence type="ECO:0000259" key="3">
    <source>
        <dbReference type="Pfam" id="PF03972"/>
    </source>
</evidence>
<accession>A0AAU3IC74</accession>
<dbReference type="GO" id="GO:0016829">
    <property type="term" value="F:lyase activity"/>
    <property type="evidence" value="ECO:0007669"/>
    <property type="project" value="InterPro"/>
</dbReference>
<dbReference type="InterPro" id="IPR045336">
    <property type="entry name" value="MmgE_PrpD_N"/>
</dbReference>
<dbReference type="Gene3D" id="1.10.4100.10">
    <property type="entry name" value="2-methylcitrate dehydratase PrpD"/>
    <property type="match status" value="1"/>
</dbReference>
<reference evidence="5" key="1">
    <citation type="submission" date="2022-10" db="EMBL/GenBank/DDBJ databases">
        <title>The complete genomes of actinobacterial strains from the NBC collection.</title>
        <authorList>
            <person name="Joergensen T.S."/>
            <person name="Alvarez Arevalo M."/>
            <person name="Sterndorff E.B."/>
            <person name="Faurdal D."/>
            <person name="Vuksanovic O."/>
            <person name="Mourched A.-S."/>
            <person name="Charusanti P."/>
            <person name="Shaw S."/>
            <person name="Blin K."/>
            <person name="Weber T."/>
        </authorList>
    </citation>
    <scope>NUCLEOTIDE SEQUENCE</scope>
    <source>
        <strain evidence="5">NBC_01393</strain>
    </source>
</reference>
<gene>
    <name evidence="5" type="ORF">OG699_42620</name>
</gene>
<dbReference type="InterPro" id="IPR045337">
    <property type="entry name" value="MmgE_PrpD_C"/>
</dbReference>
<comment type="similarity">
    <text evidence="1">Belongs to the PrpD family.</text>
</comment>
<dbReference type="Pfam" id="PF03972">
    <property type="entry name" value="MmgE_PrpD_N"/>
    <property type="match status" value="1"/>
</dbReference>
<evidence type="ECO:0000313" key="5">
    <source>
        <dbReference type="EMBL" id="WTZ14071.1"/>
    </source>
</evidence>
<evidence type="ECO:0000256" key="2">
    <source>
        <dbReference type="SAM" id="MobiDB-lite"/>
    </source>
</evidence>
<organism evidence="5">
    <name type="scientific">Streptomyces sp. NBC_01393</name>
    <dbReference type="NCBI Taxonomy" id="2903851"/>
    <lineage>
        <taxon>Bacteria</taxon>
        <taxon>Bacillati</taxon>
        <taxon>Actinomycetota</taxon>
        <taxon>Actinomycetes</taxon>
        <taxon>Kitasatosporales</taxon>
        <taxon>Streptomycetaceae</taxon>
        <taxon>Streptomyces</taxon>
    </lineage>
</organism>
<proteinExistence type="inferred from homology"/>
<feature type="domain" description="MmgE/PrpD N-terminal" evidence="3">
    <location>
        <begin position="33"/>
        <end position="269"/>
    </location>
</feature>
<protein>
    <submittedName>
        <fullName evidence="5">MmgE/PrpD family protein</fullName>
    </submittedName>
</protein>
<sequence length="484" mass="50079">MPETTPHSDPHPHSHPHPHGHTDDEGVPAAALIARWAGRLTLEQVPSVVRRAARRQLLDGIGCLLAALRKDAAAPALAAARGLGGPREAAVPGTTELIGAPAAALATGVLVHALDFDDTHPGALVHATAAVLPALLTTAQHTTATGAHVLTAAVAGYETAVRVGLAAPYRFHARGLHATQVASVFAAPVTAAVLHGTSVPVLTHALGLAGSSAGGLLEFLDAGSDTKTLHPGLAAHAGLLALRLATAGAEGPDTVLEGRYGVYAALAGHPVTAARVAGDLGEMWHAPAVAAKRHPCCRLMHPALDAAHVLHGELAGAEVASAVVDVPPGAVPIVCEPAEQRRAPRTPYEAKFALPYSTALMLLDGRITLDSYDREAGARPDATALASRVTHREHPWQGPDAEAPGRIRVRTTDGRELAAEIPGGYRPPPSTEEVLVKFHANAGGESALSRELGERVLSIDREPTLDRVLELTARIGAFVTRRTP</sequence>
<dbReference type="InterPro" id="IPR036148">
    <property type="entry name" value="MmgE/PrpD_sf"/>
</dbReference>
<feature type="compositionally biased region" description="Basic and acidic residues" evidence="2">
    <location>
        <begin position="1"/>
        <end position="12"/>
    </location>
</feature>
<dbReference type="InterPro" id="IPR005656">
    <property type="entry name" value="MmgE_PrpD"/>
</dbReference>
<evidence type="ECO:0000256" key="1">
    <source>
        <dbReference type="ARBA" id="ARBA00006174"/>
    </source>
</evidence>
<name>A0AAU3IC74_9ACTN</name>
<dbReference type="PANTHER" id="PTHR16943:SF8">
    <property type="entry name" value="2-METHYLCITRATE DEHYDRATASE"/>
    <property type="match status" value="1"/>
</dbReference>
<dbReference type="InterPro" id="IPR042183">
    <property type="entry name" value="MmgE/PrpD_sf_1"/>
</dbReference>
<dbReference type="Gene3D" id="3.30.1330.120">
    <property type="entry name" value="2-methylcitrate dehydratase PrpD"/>
    <property type="match status" value="1"/>
</dbReference>
<dbReference type="SUPFAM" id="SSF103378">
    <property type="entry name" value="2-methylcitrate dehydratase PrpD"/>
    <property type="match status" value="1"/>
</dbReference>
<feature type="region of interest" description="Disordered" evidence="2">
    <location>
        <begin position="1"/>
        <end position="25"/>
    </location>
</feature>
<dbReference type="Pfam" id="PF19305">
    <property type="entry name" value="MmgE_PrpD_C"/>
    <property type="match status" value="1"/>
</dbReference>
<dbReference type="PANTHER" id="PTHR16943">
    <property type="entry name" value="2-METHYLCITRATE DEHYDRATASE-RELATED"/>
    <property type="match status" value="1"/>
</dbReference>
<feature type="domain" description="MmgE/PrpD C-terminal" evidence="4">
    <location>
        <begin position="294"/>
        <end position="444"/>
    </location>
</feature>
<dbReference type="EMBL" id="CP109546">
    <property type="protein sequence ID" value="WTZ14071.1"/>
    <property type="molecule type" value="Genomic_DNA"/>
</dbReference>
<dbReference type="InterPro" id="IPR042188">
    <property type="entry name" value="MmgE/PrpD_sf_2"/>
</dbReference>